<evidence type="ECO:0000256" key="2">
    <source>
        <dbReference type="ARBA" id="ARBA00002704"/>
    </source>
</evidence>
<dbReference type="InterPro" id="IPR000895">
    <property type="entry name" value="Transthyretin/HIU_hydrolase"/>
</dbReference>
<accession>A0ABP6XK31</accession>
<evidence type="ECO:0000256" key="4">
    <source>
        <dbReference type="ARBA" id="ARBA00011881"/>
    </source>
</evidence>
<reference evidence="11" key="1">
    <citation type="journal article" date="2019" name="Int. J. Syst. Evol. Microbiol.">
        <title>The Global Catalogue of Microorganisms (GCM) 10K type strain sequencing project: providing services to taxonomists for standard genome sequencing and annotation.</title>
        <authorList>
            <consortium name="The Broad Institute Genomics Platform"/>
            <consortium name="The Broad Institute Genome Sequencing Center for Infectious Disease"/>
            <person name="Wu L."/>
            <person name="Ma J."/>
        </authorList>
    </citation>
    <scope>NUCLEOTIDE SEQUENCE [LARGE SCALE GENOMIC DNA]</scope>
    <source>
        <strain evidence="11">JCM 16540</strain>
    </source>
</reference>
<keyword evidence="11" id="KW-1185">Reference proteome</keyword>
<sequence>MSEGRSRVTTHVLDAVSGRPATDVAVLLERRGPDGWGPVAEGRTDGDGRIGRLGPDDLEAGTYRATFAVGDYFAAKGQDTFYPEVVIGFTLDDPAAHYHVPLLLSPYAYSTYRGS</sequence>
<evidence type="ECO:0000313" key="11">
    <source>
        <dbReference type="Proteomes" id="UP001500767"/>
    </source>
</evidence>
<protein>
    <recommendedName>
        <fullName evidence="7">5-hydroxyisourate hydrolase</fullName>
        <shortName evidence="7">HIU hydrolase</shortName>
        <shortName evidence="7">HIUHase</shortName>
        <ecNumber evidence="7">3.5.2.17</ecNumber>
    </recommendedName>
</protein>
<dbReference type="PANTHER" id="PTHR10395:SF7">
    <property type="entry name" value="5-HYDROXYISOURATE HYDROLASE"/>
    <property type="match status" value="1"/>
</dbReference>
<feature type="region of interest" description="Disordered" evidence="8">
    <location>
        <begin position="35"/>
        <end position="55"/>
    </location>
</feature>
<dbReference type="EMBL" id="BAAAYR010000002">
    <property type="protein sequence ID" value="GAA3567518.1"/>
    <property type="molecule type" value="Genomic_DNA"/>
</dbReference>
<dbReference type="InterPro" id="IPR036817">
    <property type="entry name" value="Transthyretin/HIU_hydrolase_sf"/>
</dbReference>
<feature type="domain" description="Transthyretin/hydroxyisourate hydrolase" evidence="9">
    <location>
        <begin position="3"/>
        <end position="114"/>
    </location>
</feature>
<dbReference type="Pfam" id="PF00576">
    <property type="entry name" value="Transthyretin"/>
    <property type="match status" value="1"/>
</dbReference>
<evidence type="ECO:0000259" key="9">
    <source>
        <dbReference type="SMART" id="SM00095"/>
    </source>
</evidence>
<dbReference type="InterPro" id="IPR023418">
    <property type="entry name" value="Thyroxine_BS"/>
</dbReference>
<organism evidence="10 11">
    <name type="scientific">Microlunatus spumicola</name>
    <dbReference type="NCBI Taxonomy" id="81499"/>
    <lineage>
        <taxon>Bacteria</taxon>
        <taxon>Bacillati</taxon>
        <taxon>Actinomycetota</taxon>
        <taxon>Actinomycetes</taxon>
        <taxon>Propionibacteriales</taxon>
        <taxon>Propionibacteriaceae</taxon>
        <taxon>Microlunatus</taxon>
    </lineage>
</organism>
<dbReference type="GO" id="GO:0016787">
    <property type="term" value="F:hydrolase activity"/>
    <property type="evidence" value="ECO:0007669"/>
    <property type="project" value="UniProtKB-KW"/>
</dbReference>
<dbReference type="PANTHER" id="PTHR10395">
    <property type="entry name" value="URICASE AND TRANSTHYRETIN-RELATED"/>
    <property type="match status" value="1"/>
</dbReference>
<dbReference type="InterPro" id="IPR014306">
    <property type="entry name" value="Hydroxyisourate_hydrolase"/>
</dbReference>
<gene>
    <name evidence="10" type="primary">uraH</name>
    <name evidence="10" type="ORF">GCM10022197_24570</name>
</gene>
<dbReference type="Gene3D" id="2.60.40.180">
    <property type="entry name" value="Transthyretin/hydroxyisourate hydrolase domain"/>
    <property type="match status" value="1"/>
</dbReference>
<dbReference type="PRINTS" id="PR00189">
    <property type="entry name" value="TRNSTHYRETIN"/>
</dbReference>
<evidence type="ECO:0000313" key="10">
    <source>
        <dbReference type="EMBL" id="GAA3567518.1"/>
    </source>
</evidence>
<dbReference type="EC" id="3.5.2.17" evidence="7"/>
<evidence type="ECO:0000256" key="7">
    <source>
        <dbReference type="RuleBase" id="RU361270"/>
    </source>
</evidence>
<dbReference type="Proteomes" id="UP001500767">
    <property type="component" value="Unassembled WGS sequence"/>
</dbReference>
<comment type="function">
    <text evidence="2">Catalyzes the hydrolysis of 5-hydroxyisourate (HIU) to 2-oxo-4-hydroxy-4-carboxy-5-ureidoimidazoline (OHCU).</text>
</comment>
<dbReference type="SUPFAM" id="SSF49472">
    <property type="entry name" value="Transthyretin (synonym: prealbumin)"/>
    <property type="match status" value="1"/>
</dbReference>
<evidence type="ECO:0000256" key="6">
    <source>
        <dbReference type="ARBA" id="ARBA00022801"/>
    </source>
</evidence>
<evidence type="ECO:0000256" key="5">
    <source>
        <dbReference type="ARBA" id="ARBA00022631"/>
    </source>
</evidence>
<comment type="similarity">
    <text evidence="3 7">Belongs to the transthyretin family. 5-hydroxyisourate hydrolase subfamily.</text>
</comment>
<comment type="caution">
    <text evidence="10">The sequence shown here is derived from an EMBL/GenBank/DDBJ whole genome shotgun (WGS) entry which is preliminary data.</text>
</comment>
<keyword evidence="5 7" id="KW-0659">Purine metabolism</keyword>
<dbReference type="PROSITE" id="PS00768">
    <property type="entry name" value="TRANSTHYRETIN_1"/>
    <property type="match status" value="1"/>
</dbReference>
<dbReference type="InterPro" id="IPR023416">
    <property type="entry name" value="Transthyretin/HIU_hydrolase_d"/>
</dbReference>
<dbReference type="NCBIfam" id="TIGR02962">
    <property type="entry name" value="hdxy_isourate"/>
    <property type="match status" value="1"/>
</dbReference>
<evidence type="ECO:0000256" key="1">
    <source>
        <dbReference type="ARBA" id="ARBA00001043"/>
    </source>
</evidence>
<comment type="subunit">
    <text evidence="4 7">Homotetramer.</text>
</comment>
<comment type="catalytic activity">
    <reaction evidence="1 7">
        <text>5-hydroxyisourate + H2O = 5-hydroxy-2-oxo-4-ureido-2,5-dihydro-1H-imidazole-5-carboxylate + H(+)</text>
        <dbReference type="Rhea" id="RHEA:23736"/>
        <dbReference type="ChEBI" id="CHEBI:15377"/>
        <dbReference type="ChEBI" id="CHEBI:15378"/>
        <dbReference type="ChEBI" id="CHEBI:18072"/>
        <dbReference type="ChEBI" id="CHEBI:58639"/>
        <dbReference type="EC" id="3.5.2.17"/>
    </reaction>
</comment>
<keyword evidence="6 7" id="KW-0378">Hydrolase</keyword>
<dbReference type="RefSeq" id="WP_204910420.1">
    <property type="nucleotide sequence ID" value="NZ_BAAAYR010000002.1"/>
</dbReference>
<dbReference type="SMART" id="SM00095">
    <property type="entry name" value="TR_THY"/>
    <property type="match status" value="1"/>
</dbReference>
<evidence type="ECO:0000256" key="3">
    <source>
        <dbReference type="ARBA" id="ARBA00009850"/>
    </source>
</evidence>
<dbReference type="CDD" id="cd05822">
    <property type="entry name" value="TLP_HIUase"/>
    <property type="match status" value="1"/>
</dbReference>
<proteinExistence type="inferred from homology"/>
<evidence type="ECO:0000256" key="8">
    <source>
        <dbReference type="SAM" id="MobiDB-lite"/>
    </source>
</evidence>
<name>A0ABP6XK31_9ACTN</name>